<feature type="modified residue" description="4-aspartylphosphate" evidence="2">
    <location>
        <position position="52"/>
    </location>
</feature>
<evidence type="ECO:0000256" key="1">
    <source>
        <dbReference type="ARBA" id="ARBA00022553"/>
    </source>
</evidence>
<dbReference type="InterPro" id="IPR001789">
    <property type="entry name" value="Sig_transdc_resp-reg_receiver"/>
</dbReference>
<evidence type="ECO:0000313" key="5">
    <source>
        <dbReference type="Proteomes" id="UP000000739"/>
    </source>
</evidence>
<dbReference type="Proteomes" id="UP000000739">
    <property type="component" value="Chromosome"/>
</dbReference>
<dbReference type="eggNOG" id="COG2204">
    <property type="taxonomic scope" value="Bacteria"/>
</dbReference>
<dbReference type="SMART" id="SM00448">
    <property type="entry name" value="REC"/>
    <property type="match status" value="1"/>
</dbReference>
<dbReference type="InterPro" id="IPR050595">
    <property type="entry name" value="Bact_response_regulator"/>
</dbReference>
<dbReference type="SUPFAM" id="SSF52172">
    <property type="entry name" value="CheY-like"/>
    <property type="match status" value="1"/>
</dbReference>
<evidence type="ECO:0000259" key="3">
    <source>
        <dbReference type="PROSITE" id="PS50110"/>
    </source>
</evidence>
<dbReference type="RefSeq" id="WP_012609315.1">
    <property type="nucleotide sequence ID" value="NC_011768.1"/>
</dbReference>
<gene>
    <name evidence="4" type="ordered locus">Dalk_0165</name>
</gene>
<keyword evidence="5" id="KW-1185">Reference proteome</keyword>
<dbReference type="GO" id="GO:0000160">
    <property type="term" value="P:phosphorelay signal transduction system"/>
    <property type="evidence" value="ECO:0007669"/>
    <property type="project" value="InterPro"/>
</dbReference>
<dbReference type="PANTHER" id="PTHR44591:SF23">
    <property type="entry name" value="CHEY SUBFAMILY"/>
    <property type="match status" value="1"/>
</dbReference>
<feature type="domain" description="Response regulatory" evidence="3">
    <location>
        <begin position="3"/>
        <end position="120"/>
    </location>
</feature>
<dbReference type="AlphaFoldDB" id="B8FMK8"/>
<dbReference type="Pfam" id="PF00072">
    <property type="entry name" value="Response_reg"/>
    <property type="match status" value="1"/>
</dbReference>
<evidence type="ECO:0000313" key="4">
    <source>
        <dbReference type="EMBL" id="ACL01875.1"/>
    </source>
</evidence>
<reference evidence="4 5" key="1">
    <citation type="journal article" date="2012" name="Environ. Microbiol.">
        <title>The genome sequence of Desulfatibacillum alkenivorans AK-01: a blueprint for anaerobic alkane oxidation.</title>
        <authorList>
            <person name="Callaghan A.V."/>
            <person name="Morris B.E."/>
            <person name="Pereira I.A."/>
            <person name="McInerney M.J."/>
            <person name="Austin R.N."/>
            <person name="Groves J.T."/>
            <person name="Kukor J.J."/>
            <person name="Suflita J.M."/>
            <person name="Young L.Y."/>
            <person name="Zylstra G.J."/>
            <person name="Wawrik B."/>
        </authorList>
    </citation>
    <scope>NUCLEOTIDE SEQUENCE [LARGE SCALE GENOMIC DNA]</scope>
    <source>
        <strain evidence="4 5">AK-01</strain>
    </source>
</reference>
<proteinExistence type="predicted"/>
<dbReference type="PANTHER" id="PTHR44591">
    <property type="entry name" value="STRESS RESPONSE REGULATOR PROTEIN 1"/>
    <property type="match status" value="1"/>
</dbReference>
<sequence length="125" mass="13647">MSRILVIDDDSQIRKMLRKMLATAGYAVAEARDGAQALDIQAREPADMIITDIIMPVKGGIDTIQEFTEKYPGVKIIAMSGGGFLGAEDHLTIPQRMGVVHTFAKPLEREKILSAVKDLLNQPVA</sequence>
<dbReference type="EMBL" id="CP001322">
    <property type="protein sequence ID" value="ACL01875.1"/>
    <property type="molecule type" value="Genomic_DNA"/>
</dbReference>
<name>B8FMK8_DESAL</name>
<evidence type="ECO:0000256" key="2">
    <source>
        <dbReference type="PROSITE-ProRule" id="PRU00169"/>
    </source>
</evidence>
<dbReference type="KEGG" id="dal:Dalk_0165"/>
<dbReference type="HOGENOM" id="CLU_000445_69_8_7"/>
<organism evidence="4 5">
    <name type="scientific">Desulfatibacillum aliphaticivorans</name>
    <dbReference type="NCBI Taxonomy" id="218208"/>
    <lineage>
        <taxon>Bacteria</taxon>
        <taxon>Pseudomonadati</taxon>
        <taxon>Thermodesulfobacteriota</taxon>
        <taxon>Desulfobacteria</taxon>
        <taxon>Desulfobacterales</taxon>
        <taxon>Desulfatibacillaceae</taxon>
        <taxon>Desulfatibacillum</taxon>
    </lineage>
</organism>
<protein>
    <submittedName>
        <fullName evidence="4">Response regulator receiver domain protein (CheY-like)</fullName>
    </submittedName>
</protein>
<keyword evidence="1 2" id="KW-0597">Phosphoprotein</keyword>
<dbReference type="Gene3D" id="3.40.50.2300">
    <property type="match status" value="1"/>
</dbReference>
<dbReference type="InterPro" id="IPR011006">
    <property type="entry name" value="CheY-like_superfamily"/>
</dbReference>
<dbReference type="PROSITE" id="PS50110">
    <property type="entry name" value="RESPONSE_REGULATORY"/>
    <property type="match status" value="1"/>
</dbReference>
<accession>B8FMK8</accession>